<keyword evidence="4 7" id="KW-0863">Zinc-finger</keyword>
<dbReference type="SMART" id="SM00355">
    <property type="entry name" value="ZnF_C2H2"/>
    <property type="match status" value="2"/>
</dbReference>
<evidence type="ECO:0000256" key="1">
    <source>
        <dbReference type="ARBA" id="ARBA00004123"/>
    </source>
</evidence>
<evidence type="ECO:0000256" key="5">
    <source>
        <dbReference type="ARBA" id="ARBA00022833"/>
    </source>
</evidence>
<dbReference type="GO" id="GO:0000981">
    <property type="term" value="F:DNA-binding transcription factor activity, RNA polymerase II-specific"/>
    <property type="evidence" value="ECO:0007669"/>
    <property type="project" value="TreeGrafter"/>
</dbReference>
<dbReference type="GO" id="GO:0008270">
    <property type="term" value="F:zinc ion binding"/>
    <property type="evidence" value="ECO:0007669"/>
    <property type="project" value="UniProtKB-KW"/>
</dbReference>
<evidence type="ECO:0000256" key="4">
    <source>
        <dbReference type="ARBA" id="ARBA00022771"/>
    </source>
</evidence>
<dbReference type="SUPFAM" id="SSF57667">
    <property type="entry name" value="beta-beta-alpha zinc fingers"/>
    <property type="match status" value="1"/>
</dbReference>
<dbReference type="FunFam" id="3.30.160.60:FF:000100">
    <property type="entry name" value="Zinc finger 45-like"/>
    <property type="match status" value="1"/>
</dbReference>
<evidence type="ECO:0000256" key="2">
    <source>
        <dbReference type="ARBA" id="ARBA00022723"/>
    </source>
</evidence>
<sequence>GWLFSSRERLYGHRWSAHNREDFIRCRYCPFSATSSSTMVKHERKHIAEKPFACHICRKTFAQKFHLKTHQKCPHEERTFQCNKCGKGNLHTWVGWKNSSENSNTVNLDYSGYCEP</sequence>
<keyword evidence="6" id="KW-0539">Nucleus</keyword>
<keyword evidence="2" id="KW-0479">Metal-binding</keyword>
<evidence type="ECO:0000313" key="9">
    <source>
        <dbReference type="EMBL" id="JAA73398.1"/>
    </source>
</evidence>
<organism evidence="9">
    <name type="scientific">Ixodes ricinus</name>
    <name type="common">Common tick</name>
    <name type="synonym">Acarus ricinus</name>
    <dbReference type="NCBI Taxonomy" id="34613"/>
    <lineage>
        <taxon>Eukaryota</taxon>
        <taxon>Metazoa</taxon>
        <taxon>Ecdysozoa</taxon>
        <taxon>Arthropoda</taxon>
        <taxon>Chelicerata</taxon>
        <taxon>Arachnida</taxon>
        <taxon>Acari</taxon>
        <taxon>Parasitiformes</taxon>
        <taxon>Ixodida</taxon>
        <taxon>Ixodoidea</taxon>
        <taxon>Ixodidae</taxon>
        <taxon>Ixodinae</taxon>
        <taxon>Ixodes</taxon>
    </lineage>
</organism>
<feature type="domain" description="C2H2-type" evidence="8">
    <location>
        <begin position="24"/>
        <end position="51"/>
    </location>
</feature>
<evidence type="ECO:0000256" key="7">
    <source>
        <dbReference type="PROSITE-ProRule" id="PRU00042"/>
    </source>
</evidence>
<evidence type="ECO:0000256" key="6">
    <source>
        <dbReference type="ARBA" id="ARBA00023242"/>
    </source>
</evidence>
<dbReference type="InterPro" id="IPR036236">
    <property type="entry name" value="Znf_C2H2_sf"/>
</dbReference>
<dbReference type="PANTHER" id="PTHR24381:SF393">
    <property type="entry name" value="CHROMATIN-LINKED ADAPTOR FOR MSL PROTEINS, ISOFORM B"/>
    <property type="match status" value="1"/>
</dbReference>
<dbReference type="Pfam" id="PF00096">
    <property type="entry name" value="zf-C2H2"/>
    <property type="match status" value="1"/>
</dbReference>
<dbReference type="PANTHER" id="PTHR24381">
    <property type="entry name" value="ZINC FINGER PROTEIN"/>
    <property type="match status" value="1"/>
</dbReference>
<dbReference type="AlphaFoldDB" id="A0A0K8RR49"/>
<dbReference type="GO" id="GO:0005634">
    <property type="term" value="C:nucleus"/>
    <property type="evidence" value="ECO:0007669"/>
    <property type="project" value="UniProtKB-SubCell"/>
</dbReference>
<accession>A0A0K8RR49</accession>
<evidence type="ECO:0000256" key="3">
    <source>
        <dbReference type="ARBA" id="ARBA00022737"/>
    </source>
</evidence>
<keyword evidence="5" id="KW-0862">Zinc</keyword>
<keyword evidence="3" id="KW-0677">Repeat</keyword>
<dbReference type="Gene3D" id="3.30.160.60">
    <property type="entry name" value="Classic Zinc Finger"/>
    <property type="match status" value="1"/>
</dbReference>
<dbReference type="EMBL" id="GADI01000410">
    <property type="protein sequence ID" value="JAA73398.1"/>
    <property type="molecule type" value="mRNA"/>
</dbReference>
<protein>
    <submittedName>
        <fullName evidence="9">Putative c2h2-type zn-finger protein</fullName>
    </submittedName>
</protein>
<feature type="non-terminal residue" evidence="9">
    <location>
        <position position="1"/>
    </location>
</feature>
<evidence type="ECO:0000259" key="8">
    <source>
        <dbReference type="PROSITE" id="PS50157"/>
    </source>
</evidence>
<dbReference type="PROSITE" id="PS50157">
    <property type="entry name" value="ZINC_FINGER_C2H2_2"/>
    <property type="match status" value="2"/>
</dbReference>
<name>A0A0K8RR49_IXORI</name>
<feature type="domain" description="C2H2-type" evidence="8">
    <location>
        <begin position="52"/>
        <end position="80"/>
    </location>
</feature>
<dbReference type="InterPro" id="IPR013087">
    <property type="entry name" value="Znf_C2H2_type"/>
</dbReference>
<dbReference type="GO" id="GO:0000977">
    <property type="term" value="F:RNA polymerase II transcription regulatory region sequence-specific DNA binding"/>
    <property type="evidence" value="ECO:0007669"/>
    <property type="project" value="TreeGrafter"/>
</dbReference>
<comment type="subcellular location">
    <subcellularLocation>
        <location evidence="1">Nucleus</location>
    </subcellularLocation>
</comment>
<proteinExistence type="evidence at transcript level"/>
<dbReference type="PROSITE" id="PS00028">
    <property type="entry name" value="ZINC_FINGER_C2H2_1"/>
    <property type="match status" value="1"/>
</dbReference>
<reference evidence="9" key="1">
    <citation type="submission" date="2012-12" db="EMBL/GenBank/DDBJ databases">
        <title>Identification and characterization of a phenylalanine ammonia-lyase gene family in Isatis indigotica Fort.</title>
        <authorList>
            <person name="Liu Q."/>
            <person name="Chen J."/>
            <person name="Zhou X."/>
            <person name="Di P."/>
            <person name="Xiao Y."/>
            <person name="Xuan H."/>
            <person name="Zhang L."/>
            <person name="Chen W."/>
        </authorList>
    </citation>
    <scope>NUCLEOTIDE SEQUENCE</scope>
    <source>
        <tissue evidence="9">Salivary gland</tissue>
    </source>
</reference>